<name>A0A7J8VYX1_9ROSI</name>
<dbReference type="Gene3D" id="3.40.50.1110">
    <property type="entry name" value="SGNH hydrolase"/>
    <property type="match status" value="1"/>
</dbReference>
<evidence type="ECO:0000256" key="4">
    <source>
        <dbReference type="ARBA" id="ARBA00023098"/>
    </source>
</evidence>
<accession>A0A7J8VYX1</accession>
<sequence length="216" mass="23870">DALGSEPTLPYLSPELRGERLLVGANFASAGVGILNDTGIQFINIIRMFRQLQYFQEYQTRLAELVGNDEAQRIVSDGLVLITVGGNDFVNNYFLIPFSARSRQFLLPDYVTYLISEYKKILMVNFVFPLSLRLHDLGARRVLVTGTGPLGCVPAERAMRSPNGECAPELQQAASLFNPQLVQMINGLNSEYGANIFIAANTQLQTSDFITNPGAY</sequence>
<dbReference type="Proteomes" id="UP000593573">
    <property type="component" value="Unassembled WGS sequence"/>
</dbReference>
<evidence type="ECO:0000256" key="2">
    <source>
        <dbReference type="ARBA" id="ARBA00022801"/>
    </source>
</evidence>
<dbReference type="EMBL" id="JABFAB010000013">
    <property type="protein sequence ID" value="MBA0667975.1"/>
    <property type="molecule type" value="Genomic_DNA"/>
</dbReference>
<dbReference type="PANTHER" id="PTHR45648:SF166">
    <property type="entry name" value="OS02G0617400 PROTEIN"/>
    <property type="match status" value="1"/>
</dbReference>
<evidence type="ECO:0000256" key="3">
    <source>
        <dbReference type="ARBA" id="ARBA00022963"/>
    </source>
</evidence>
<evidence type="ECO:0000313" key="5">
    <source>
        <dbReference type="EMBL" id="MBA0667975.1"/>
    </source>
</evidence>
<comment type="caution">
    <text evidence="5">The sequence shown here is derived from an EMBL/GenBank/DDBJ whole genome shotgun (WGS) entry which is preliminary data.</text>
</comment>
<dbReference type="InterPro" id="IPR001087">
    <property type="entry name" value="GDSL"/>
</dbReference>
<feature type="non-terminal residue" evidence="5">
    <location>
        <position position="1"/>
    </location>
</feature>
<feature type="non-terminal residue" evidence="5">
    <location>
        <position position="216"/>
    </location>
</feature>
<dbReference type="OrthoDB" id="1600564at2759"/>
<reference evidence="5 6" key="1">
    <citation type="journal article" date="2019" name="Genome Biol. Evol.">
        <title>Insights into the evolution of the New World diploid cottons (Gossypium, subgenus Houzingenia) based on genome sequencing.</title>
        <authorList>
            <person name="Grover C.E."/>
            <person name="Arick M.A. 2nd"/>
            <person name="Thrash A."/>
            <person name="Conover J.L."/>
            <person name="Sanders W.S."/>
            <person name="Peterson D.G."/>
            <person name="Frelichowski J.E."/>
            <person name="Scheffler J.A."/>
            <person name="Scheffler B.E."/>
            <person name="Wendel J.F."/>
        </authorList>
    </citation>
    <scope>NUCLEOTIDE SEQUENCE [LARGE SCALE GENOMIC DNA]</scope>
    <source>
        <strain evidence="5">57</strain>
        <tissue evidence="5">Leaf</tissue>
    </source>
</reference>
<protein>
    <submittedName>
        <fullName evidence="5">Uncharacterized protein</fullName>
    </submittedName>
</protein>
<proteinExistence type="inferred from homology"/>
<dbReference type="Pfam" id="PF00657">
    <property type="entry name" value="Lipase_GDSL"/>
    <property type="match status" value="1"/>
</dbReference>
<dbReference type="PANTHER" id="PTHR45648">
    <property type="entry name" value="GDSL LIPASE/ACYLHYDROLASE FAMILY PROTEIN (AFU_ORTHOLOGUE AFUA_4G14700)"/>
    <property type="match status" value="1"/>
</dbReference>
<dbReference type="InterPro" id="IPR051058">
    <property type="entry name" value="GDSL_Est/Lipase"/>
</dbReference>
<organism evidence="5 6">
    <name type="scientific">Gossypium klotzschianum</name>
    <dbReference type="NCBI Taxonomy" id="34286"/>
    <lineage>
        <taxon>Eukaryota</taxon>
        <taxon>Viridiplantae</taxon>
        <taxon>Streptophyta</taxon>
        <taxon>Embryophyta</taxon>
        <taxon>Tracheophyta</taxon>
        <taxon>Spermatophyta</taxon>
        <taxon>Magnoliopsida</taxon>
        <taxon>eudicotyledons</taxon>
        <taxon>Gunneridae</taxon>
        <taxon>Pentapetalae</taxon>
        <taxon>rosids</taxon>
        <taxon>malvids</taxon>
        <taxon>Malvales</taxon>
        <taxon>Malvaceae</taxon>
        <taxon>Malvoideae</taxon>
        <taxon>Gossypium</taxon>
    </lineage>
</organism>
<keyword evidence="6" id="KW-1185">Reference proteome</keyword>
<comment type="similarity">
    <text evidence="1">Belongs to the 'GDSL' lipolytic enzyme family.</text>
</comment>
<dbReference type="InterPro" id="IPR036514">
    <property type="entry name" value="SGNH_hydro_sf"/>
</dbReference>
<gene>
    <name evidence="5" type="ORF">Goklo_000968</name>
</gene>
<dbReference type="AlphaFoldDB" id="A0A7J8VYX1"/>
<evidence type="ECO:0000313" key="6">
    <source>
        <dbReference type="Proteomes" id="UP000593573"/>
    </source>
</evidence>
<dbReference type="GO" id="GO:0016788">
    <property type="term" value="F:hydrolase activity, acting on ester bonds"/>
    <property type="evidence" value="ECO:0007669"/>
    <property type="project" value="InterPro"/>
</dbReference>
<keyword evidence="4" id="KW-0443">Lipid metabolism</keyword>
<keyword evidence="3" id="KW-0442">Lipid degradation</keyword>
<evidence type="ECO:0000256" key="1">
    <source>
        <dbReference type="ARBA" id="ARBA00008668"/>
    </source>
</evidence>
<dbReference type="GO" id="GO:0016042">
    <property type="term" value="P:lipid catabolic process"/>
    <property type="evidence" value="ECO:0007669"/>
    <property type="project" value="UniProtKB-KW"/>
</dbReference>
<keyword evidence="2" id="KW-0378">Hydrolase</keyword>